<evidence type="ECO:0000256" key="5">
    <source>
        <dbReference type="ARBA" id="ARBA00023163"/>
    </source>
</evidence>
<dbReference type="InterPro" id="IPR036390">
    <property type="entry name" value="WH_DNA-bd_sf"/>
</dbReference>
<evidence type="ECO:0000313" key="8">
    <source>
        <dbReference type="Proteomes" id="UP000461768"/>
    </source>
</evidence>
<dbReference type="SUPFAM" id="SSF46785">
    <property type="entry name" value="Winged helix' DNA-binding domain"/>
    <property type="match status" value="1"/>
</dbReference>
<gene>
    <name evidence="7" type="ORF">F7O84_04715</name>
</gene>
<dbReference type="CDD" id="cd07377">
    <property type="entry name" value="WHTH_GntR"/>
    <property type="match status" value="1"/>
</dbReference>
<evidence type="ECO:0000256" key="2">
    <source>
        <dbReference type="ARBA" id="ARBA00022898"/>
    </source>
</evidence>
<dbReference type="GO" id="GO:0003677">
    <property type="term" value="F:DNA binding"/>
    <property type="evidence" value="ECO:0007669"/>
    <property type="project" value="UniProtKB-KW"/>
</dbReference>
<dbReference type="InterPro" id="IPR004839">
    <property type="entry name" value="Aminotransferase_I/II_large"/>
</dbReference>
<dbReference type="Proteomes" id="UP000461768">
    <property type="component" value="Unassembled WGS sequence"/>
</dbReference>
<dbReference type="InterPro" id="IPR015424">
    <property type="entry name" value="PyrdxlP-dep_Trfase"/>
</dbReference>
<evidence type="ECO:0000259" key="6">
    <source>
        <dbReference type="PROSITE" id="PS50949"/>
    </source>
</evidence>
<evidence type="ECO:0000256" key="1">
    <source>
        <dbReference type="ARBA" id="ARBA00005384"/>
    </source>
</evidence>
<sequence length="286" mass="32610">MIYIDKTSPIPLNRQIYNCIVDSILSKHYKPFEKLPATRKLALELSVSRNTVVLAYQKLLSDGYISSLVGSGYTISDTAPLDWKVEKEKNSPSTLQKKTNDFTYENIANYLQRTRGIACDPSQIIITSGHQFSMEIIATLFQHTRKRLALETPGYDATRKTFEKYNYTFLPVPVEKNGVDTIYLKTLKANLLYLTPSHQTGSVLPLHKRLQVIQWAHDNDSYIIEDDYESELRYYTPPIPSIWSLDSSGNTIYVGTFSKALLPSLVAYLVLPKNLLSLFHQYNANI</sequence>
<keyword evidence="7" id="KW-0808">Transferase</keyword>
<comment type="caution">
    <text evidence="7">The sequence shown here is derived from an EMBL/GenBank/DDBJ whole genome shotgun (WGS) entry which is preliminary data.</text>
</comment>
<dbReference type="EMBL" id="WAGX01000004">
    <property type="protein sequence ID" value="KAB1439694.1"/>
    <property type="molecule type" value="Genomic_DNA"/>
</dbReference>
<evidence type="ECO:0000313" key="7">
    <source>
        <dbReference type="EMBL" id="KAB1439694.1"/>
    </source>
</evidence>
<dbReference type="InterPro" id="IPR051446">
    <property type="entry name" value="HTH_trans_reg/aminotransferase"/>
</dbReference>
<dbReference type="InterPro" id="IPR015421">
    <property type="entry name" value="PyrdxlP-dep_Trfase_major"/>
</dbReference>
<dbReference type="PRINTS" id="PR00035">
    <property type="entry name" value="HTHGNTR"/>
</dbReference>
<dbReference type="AlphaFoldDB" id="A0A7V7QM33"/>
<dbReference type="Gene3D" id="1.10.10.10">
    <property type="entry name" value="Winged helix-like DNA-binding domain superfamily/Winged helix DNA-binding domain"/>
    <property type="match status" value="1"/>
</dbReference>
<dbReference type="GO" id="GO:0008483">
    <property type="term" value="F:transaminase activity"/>
    <property type="evidence" value="ECO:0007669"/>
    <property type="project" value="UniProtKB-KW"/>
</dbReference>
<dbReference type="Pfam" id="PF00392">
    <property type="entry name" value="GntR"/>
    <property type="match status" value="1"/>
</dbReference>
<keyword evidence="3" id="KW-0805">Transcription regulation</keyword>
<dbReference type="PROSITE" id="PS50949">
    <property type="entry name" value="HTH_GNTR"/>
    <property type="match status" value="1"/>
</dbReference>
<keyword evidence="8" id="KW-1185">Reference proteome</keyword>
<dbReference type="InterPro" id="IPR000524">
    <property type="entry name" value="Tscrpt_reg_HTH_GntR"/>
</dbReference>
<dbReference type="RefSeq" id="WP_151142456.1">
    <property type="nucleotide sequence ID" value="NZ_WAGX01000004.1"/>
</dbReference>
<protein>
    <submittedName>
        <fullName evidence="7">PLP-dependent aminotransferase family protein</fullName>
    </submittedName>
</protein>
<evidence type="ECO:0000256" key="3">
    <source>
        <dbReference type="ARBA" id="ARBA00023015"/>
    </source>
</evidence>
<dbReference type="GO" id="GO:0030170">
    <property type="term" value="F:pyridoxal phosphate binding"/>
    <property type="evidence" value="ECO:0007669"/>
    <property type="project" value="InterPro"/>
</dbReference>
<dbReference type="CDD" id="cd00609">
    <property type="entry name" value="AAT_like"/>
    <property type="match status" value="1"/>
</dbReference>
<feature type="domain" description="HTH gntR-type" evidence="6">
    <location>
        <begin position="10"/>
        <end position="78"/>
    </location>
</feature>
<comment type="similarity">
    <text evidence="1">In the C-terminal section; belongs to the class-I pyridoxal-phosphate-dependent aminotransferase family.</text>
</comment>
<evidence type="ECO:0000256" key="4">
    <source>
        <dbReference type="ARBA" id="ARBA00023125"/>
    </source>
</evidence>
<proteinExistence type="inferred from homology"/>
<dbReference type="SUPFAM" id="SSF53383">
    <property type="entry name" value="PLP-dependent transferases"/>
    <property type="match status" value="1"/>
</dbReference>
<dbReference type="PANTHER" id="PTHR46577:SF1">
    <property type="entry name" value="HTH-TYPE TRANSCRIPTIONAL REGULATORY PROTEIN GABR"/>
    <property type="match status" value="1"/>
</dbReference>
<reference evidence="7 8" key="1">
    <citation type="submission" date="2019-09" db="EMBL/GenBank/DDBJ databases">
        <authorList>
            <person name="Valk L.C."/>
        </authorList>
    </citation>
    <scope>NUCLEOTIDE SEQUENCE [LARGE SCALE GENOMIC DNA]</scope>
    <source>
        <strain evidence="7">GalUA</strain>
    </source>
</reference>
<dbReference type="SMART" id="SM00345">
    <property type="entry name" value="HTH_GNTR"/>
    <property type="match status" value="1"/>
</dbReference>
<dbReference type="OrthoDB" id="9808770at2"/>
<organism evidence="7 8">
    <name type="scientific">Candidatus Galacturonatibacter soehngenii</name>
    <dbReference type="NCBI Taxonomy" id="2307010"/>
    <lineage>
        <taxon>Bacteria</taxon>
        <taxon>Bacillati</taxon>
        <taxon>Bacillota</taxon>
        <taxon>Clostridia</taxon>
        <taxon>Lachnospirales</taxon>
        <taxon>Lachnospiraceae</taxon>
        <taxon>Candidatus Galacturonatibacter</taxon>
    </lineage>
</organism>
<dbReference type="Gene3D" id="3.40.640.10">
    <property type="entry name" value="Type I PLP-dependent aspartate aminotransferase-like (Major domain)"/>
    <property type="match status" value="1"/>
</dbReference>
<dbReference type="Pfam" id="PF00155">
    <property type="entry name" value="Aminotran_1_2"/>
    <property type="match status" value="1"/>
</dbReference>
<dbReference type="InterPro" id="IPR036388">
    <property type="entry name" value="WH-like_DNA-bd_sf"/>
</dbReference>
<reference evidence="7 8" key="2">
    <citation type="submission" date="2020-02" db="EMBL/GenBank/DDBJ databases">
        <title>Candidatus Galacturonibacter soehngenii shows hetero-acetogenic catabolism of galacturonic acid but lacks a canonical carbon monoxide dehydrogenase/acetyl-CoA synthase complex.</title>
        <authorList>
            <person name="Diender M."/>
            <person name="Stouten G.R."/>
            <person name="Petersen J.F."/>
            <person name="Nielsen P.H."/>
            <person name="Dueholm M.S."/>
            <person name="Pronk J.T."/>
            <person name="Van Loosdrecht M.C.M."/>
        </authorList>
    </citation>
    <scope>NUCLEOTIDE SEQUENCE [LARGE SCALE GENOMIC DNA]</scope>
    <source>
        <strain evidence="7">GalUA</strain>
    </source>
</reference>
<accession>A0A7V7QM33</accession>
<name>A0A7V7QM33_9FIRM</name>
<keyword evidence="7" id="KW-0032">Aminotransferase</keyword>
<keyword evidence="2" id="KW-0663">Pyridoxal phosphate</keyword>
<keyword evidence="4" id="KW-0238">DNA-binding</keyword>
<dbReference type="GO" id="GO:0003700">
    <property type="term" value="F:DNA-binding transcription factor activity"/>
    <property type="evidence" value="ECO:0007669"/>
    <property type="project" value="InterPro"/>
</dbReference>
<dbReference type="PANTHER" id="PTHR46577">
    <property type="entry name" value="HTH-TYPE TRANSCRIPTIONAL REGULATORY PROTEIN GABR"/>
    <property type="match status" value="1"/>
</dbReference>
<keyword evidence="5" id="KW-0804">Transcription</keyword>